<accession>A0A2T0RIG2</accession>
<proteinExistence type="predicted"/>
<comment type="caution">
    <text evidence="1">The sequence shown here is derived from an EMBL/GenBank/DDBJ whole genome shotgun (WGS) entry which is preliminary data.</text>
</comment>
<keyword evidence="2" id="KW-1185">Reference proteome</keyword>
<dbReference type="AlphaFoldDB" id="A0A2T0RIG2"/>
<name>A0A2T0RIG2_9BACT</name>
<evidence type="ECO:0000313" key="2">
    <source>
        <dbReference type="Proteomes" id="UP000238375"/>
    </source>
</evidence>
<evidence type="ECO:0000313" key="1">
    <source>
        <dbReference type="EMBL" id="PRY20994.1"/>
    </source>
</evidence>
<organism evidence="1 2">
    <name type="scientific">Spirosoma oryzae</name>
    <dbReference type="NCBI Taxonomy" id="1469603"/>
    <lineage>
        <taxon>Bacteria</taxon>
        <taxon>Pseudomonadati</taxon>
        <taxon>Bacteroidota</taxon>
        <taxon>Cytophagia</taxon>
        <taxon>Cytophagales</taxon>
        <taxon>Cytophagaceae</taxon>
        <taxon>Spirosoma</taxon>
    </lineage>
</organism>
<dbReference type="RefSeq" id="WP_106141050.1">
    <property type="nucleotide sequence ID" value="NZ_PVTE01000054.1"/>
</dbReference>
<dbReference type="Proteomes" id="UP000238375">
    <property type="component" value="Unassembled WGS sequence"/>
</dbReference>
<protein>
    <submittedName>
        <fullName evidence="1">Uncharacterized protein</fullName>
    </submittedName>
</protein>
<sequence>MNYPTNPIPAKLRQPLPPARIPAHKQPYLLQGSPDTILYLTPAQASNRSDLIAQFSAVPPC</sequence>
<reference evidence="1 2" key="1">
    <citation type="submission" date="2018-03" db="EMBL/GenBank/DDBJ databases">
        <title>Genomic Encyclopedia of Archaeal and Bacterial Type Strains, Phase II (KMG-II): from individual species to whole genera.</title>
        <authorList>
            <person name="Goeker M."/>
        </authorList>
    </citation>
    <scope>NUCLEOTIDE SEQUENCE [LARGE SCALE GENOMIC DNA]</scope>
    <source>
        <strain evidence="1 2">DSM 28354</strain>
    </source>
</reference>
<dbReference type="EMBL" id="PVTE01000054">
    <property type="protein sequence ID" value="PRY20994.1"/>
    <property type="molecule type" value="Genomic_DNA"/>
</dbReference>
<gene>
    <name evidence="1" type="ORF">CLV58_1546</name>
</gene>